<accession>A0ABQ3RX53</accession>
<feature type="region of interest" description="Disordered" evidence="1">
    <location>
        <begin position="1"/>
        <end position="21"/>
    </location>
</feature>
<reference evidence="3" key="1">
    <citation type="submission" date="2023-07" db="EMBL/GenBank/DDBJ databases">
        <title>Whole genome shotgun sequence of Streptomyces cacaoi subsp. asoensis NBRC 13813.</title>
        <authorList>
            <person name="Komaki H."/>
            <person name="Tamura T."/>
        </authorList>
    </citation>
    <scope>NUCLEOTIDE SEQUENCE [LARGE SCALE GENOMIC DNA]</scope>
    <source>
        <strain evidence="3">NBRC 13813</strain>
    </source>
</reference>
<gene>
    <name evidence="2" type="ORF">Saso_20100</name>
</gene>
<comment type="caution">
    <text evidence="2">The sequence shown here is derived from an EMBL/GenBank/DDBJ whole genome shotgun (WGS) entry which is preliminary data.</text>
</comment>
<feature type="region of interest" description="Disordered" evidence="1">
    <location>
        <begin position="53"/>
        <end position="122"/>
    </location>
</feature>
<feature type="compositionally biased region" description="Low complexity" evidence="1">
    <location>
        <begin position="103"/>
        <end position="122"/>
    </location>
</feature>
<keyword evidence="3" id="KW-1185">Reference proteome</keyword>
<evidence type="ECO:0000313" key="3">
    <source>
        <dbReference type="Proteomes" id="UP000649259"/>
    </source>
</evidence>
<evidence type="ECO:0000256" key="1">
    <source>
        <dbReference type="SAM" id="MobiDB-lite"/>
    </source>
</evidence>
<feature type="compositionally biased region" description="Acidic residues" evidence="1">
    <location>
        <begin position="64"/>
        <end position="74"/>
    </location>
</feature>
<sequence>MNWAGVVRRTADRPRSVVRTVPSPRSTSCRFTPAKPPLTVMITSFCSGPVTGTGDWLPAADPGAEAEAEGETGAEGDAAAEIVGEGGADAVGPSDTLTVTTDSSGGSAAFPSSPAEQPARASAAAVHTITELRVSTSSSLKVVSL</sequence>
<name>A0ABQ3RX53_9ACTN</name>
<proteinExistence type="predicted"/>
<dbReference type="Proteomes" id="UP000649259">
    <property type="component" value="Unassembled WGS sequence"/>
</dbReference>
<evidence type="ECO:0000313" key="2">
    <source>
        <dbReference type="EMBL" id="GHI60360.1"/>
    </source>
</evidence>
<organism evidence="2 3">
    <name type="scientific">Streptomyces asoensis</name>
    <dbReference type="NCBI Taxonomy" id="249586"/>
    <lineage>
        <taxon>Bacteria</taxon>
        <taxon>Bacillati</taxon>
        <taxon>Actinomycetota</taxon>
        <taxon>Actinomycetes</taxon>
        <taxon>Kitasatosporales</taxon>
        <taxon>Streptomycetaceae</taxon>
        <taxon>Streptomyces</taxon>
    </lineage>
</organism>
<protein>
    <submittedName>
        <fullName evidence="2">Uncharacterized protein</fullName>
    </submittedName>
</protein>
<dbReference type="EMBL" id="BNEB01000002">
    <property type="protein sequence ID" value="GHI60360.1"/>
    <property type="molecule type" value="Genomic_DNA"/>
</dbReference>